<accession>A0AAW5VA56</accession>
<dbReference type="EMBL" id="JAMQPL010000001">
    <property type="protein sequence ID" value="MCW7529310.1"/>
    <property type="molecule type" value="Genomic_DNA"/>
</dbReference>
<proteinExistence type="predicted"/>
<dbReference type="Proteomes" id="UP001208540">
    <property type="component" value="Unassembled WGS sequence"/>
</dbReference>
<name>A0AAW5VA56_9LEPT</name>
<sequence>MSFILLNKTFNNPQIGRLETPIEILDFAVDNINAKVPMLLDESTRLDYETSTTNLELIYNYTMISGDPFEIKKKWINLMEPTIRKKISTNSDLKIFSDNGIVIIYSYFDNDGREIAKIKMN</sequence>
<dbReference type="EMBL" id="JAMQPM010000001">
    <property type="protein sequence ID" value="MCW7525443.1"/>
    <property type="molecule type" value="Genomic_DNA"/>
</dbReference>
<protein>
    <submittedName>
        <fullName evidence="2">Uncharacterized protein</fullName>
    </submittedName>
</protein>
<organism evidence="2 3">
    <name type="scientific">Leptospira soteropolitanensis</name>
    <dbReference type="NCBI Taxonomy" id="2950025"/>
    <lineage>
        <taxon>Bacteria</taxon>
        <taxon>Pseudomonadati</taxon>
        <taxon>Spirochaetota</taxon>
        <taxon>Spirochaetia</taxon>
        <taxon>Leptospirales</taxon>
        <taxon>Leptospiraceae</taxon>
        <taxon>Leptospira</taxon>
    </lineage>
</organism>
<dbReference type="Proteomes" id="UP001208912">
    <property type="component" value="Unassembled WGS sequence"/>
</dbReference>
<comment type="caution">
    <text evidence="2">The sequence shown here is derived from an EMBL/GenBank/DDBJ whole genome shotgun (WGS) entry which is preliminary data.</text>
</comment>
<evidence type="ECO:0000313" key="3">
    <source>
        <dbReference type="Proteomes" id="UP001208540"/>
    </source>
</evidence>
<gene>
    <name evidence="1" type="ORF">ND861_03720</name>
    <name evidence="2" type="ORF">ND862_03720</name>
</gene>
<keyword evidence="4" id="KW-1185">Reference proteome</keyword>
<reference evidence="2 4" key="1">
    <citation type="submission" date="2022-06" db="EMBL/GenBank/DDBJ databases">
        <title>Leptospira isolates from biofilms formed at urban environments.</title>
        <authorList>
            <person name="Ribeiro P.S."/>
            <person name="Sousa T."/>
            <person name="Carvalho N."/>
            <person name="Aburjaile F."/>
            <person name="Neves F."/>
            <person name="Oliveira D."/>
            <person name="Blanco L."/>
            <person name="Lima J."/>
            <person name="Costa F."/>
            <person name="Brenig B."/>
            <person name="Soares S."/>
            <person name="Ramos R."/>
            <person name="Goes-Neto A."/>
            <person name="Matiuzzi M."/>
            <person name="Azevedo V."/>
            <person name="Ristow P."/>
        </authorList>
    </citation>
    <scope>NUCLEOTIDE SEQUENCE</scope>
    <source>
        <strain evidence="1 4">VSF19</strain>
        <strain evidence="2">VSF20</strain>
    </source>
</reference>
<dbReference type="AlphaFoldDB" id="A0AAW5VA56"/>
<evidence type="ECO:0000313" key="2">
    <source>
        <dbReference type="EMBL" id="MCW7529310.1"/>
    </source>
</evidence>
<evidence type="ECO:0000313" key="1">
    <source>
        <dbReference type="EMBL" id="MCW7525443.1"/>
    </source>
</evidence>
<evidence type="ECO:0000313" key="4">
    <source>
        <dbReference type="Proteomes" id="UP001208912"/>
    </source>
</evidence>
<dbReference type="RefSeq" id="WP_265350760.1">
    <property type="nucleotide sequence ID" value="NZ_JAMQPL010000001.1"/>
</dbReference>